<evidence type="ECO:0000256" key="4">
    <source>
        <dbReference type="HAMAP-Rule" id="MF_00512"/>
    </source>
</evidence>
<dbReference type="PROSITE" id="PS00578">
    <property type="entry name" value="RIBOSOMAL_S6E"/>
    <property type="match status" value="1"/>
</dbReference>
<keyword evidence="2 4" id="KW-0689">Ribosomal protein</keyword>
<dbReference type="GO" id="GO:0006412">
    <property type="term" value="P:translation"/>
    <property type="evidence" value="ECO:0007669"/>
    <property type="project" value="UniProtKB-UniRule"/>
</dbReference>
<evidence type="ECO:0000256" key="5">
    <source>
        <dbReference type="SAM" id="MobiDB-lite"/>
    </source>
</evidence>
<dbReference type="InterPro" id="IPR020924">
    <property type="entry name" value="Ribosomal_eS6_arc"/>
</dbReference>
<dbReference type="NCBIfam" id="NF003294">
    <property type="entry name" value="PRK04290.1-3"/>
    <property type="match status" value="1"/>
</dbReference>
<keyword evidence="7" id="KW-1185">Reference proteome</keyword>
<proteinExistence type="inferred from homology"/>
<evidence type="ECO:0000313" key="7">
    <source>
        <dbReference type="Proteomes" id="UP000628840"/>
    </source>
</evidence>
<gene>
    <name evidence="4" type="primary">rps6e</name>
    <name evidence="6" type="ORF">GCM10009037_10960</name>
</gene>
<evidence type="ECO:0000256" key="2">
    <source>
        <dbReference type="ARBA" id="ARBA00022980"/>
    </source>
</evidence>
<dbReference type="SMART" id="SM01405">
    <property type="entry name" value="Ribosomal_S6e"/>
    <property type="match status" value="1"/>
</dbReference>
<dbReference type="GO" id="GO:1990904">
    <property type="term" value="C:ribonucleoprotein complex"/>
    <property type="evidence" value="ECO:0007669"/>
    <property type="project" value="UniProtKB-KW"/>
</dbReference>
<dbReference type="RefSeq" id="WP_188880169.1">
    <property type="nucleotide sequence ID" value="NZ_BMPF01000001.1"/>
</dbReference>
<keyword evidence="3 4" id="KW-0687">Ribonucleoprotein</keyword>
<dbReference type="HAMAP" id="MF_00512">
    <property type="entry name" value="Ribosomal_eS6"/>
    <property type="match status" value="1"/>
</dbReference>
<dbReference type="Proteomes" id="UP000628840">
    <property type="component" value="Unassembled WGS sequence"/>
</dbReference>
<comment type="similarity">
    <text evidence="1 4">Belongs to the eukaryotic ribosomal protein eS6 family.</text>
</comment>
<evidence type="ECO:0000313" key="6">
    <source>
        <dbReference type="EMBL" id="GGL29025.1"/>
    </source>
</evidence>
<comment type="caution">
    <text evidence="6">The sequence shown here is derived from an EMBL/GenBank/DDBJ whole genome shotgun (WGS) entry which is preliminary data.</text>
</comment>
<dbReference type="AlphaFoldDB" id="A0A830F118"/>
<dbReference type="InterPro" id="IPR001377">
    <property type="entry name" value="Ribosomal_eS6"/>
</dbReference>
<evidence type="ECO:0000256" key="1">
    <source>
        <dbReference type="ARBA" id="ARBA00009312"/>
    </source>
</evidence>
<organism evidence="6 7">
    <name type="scientific">Halarchaeum grantii</name>
    <dbReference type="NCBI Taxonomy" id="1193105"/>
    <lineage>
        <taxon>Archaea</taxon>
        <taxon>Methanobacteriati</taxon>
        <taxon>Methanobacteriota</taxon>
        <taxon>Stenosarchaea group</taxon>
        <taxon>Halobacteria</taxon>
        <taxon>Halobacteriales</taxon>
        <taxon>Halobacteriaceae</taxon>
    </lineage>
</organism>
<feature type="region of interest" description="Disordered" evidence="5">
    <location>
        <begin position="77"/>
        <end position="99"/>
    </location>
</feature>
<feature type="compositionally biased region" description="Basic and acidic residues" evidence="5">
    <location>
        <begin position="85"/>
        <end position="99"/>
    </location>
</feature>
<dbReference type="InterPro" id="IPR018282">
    <property type="entry name" value="Ribosomal_eS6_CS"/>
</dbReference>
<dbReference type="EMBL" id="BMPF01000001">
    <property type="protein sequence ID" value="GGL29025.1"/>
    <property type="molecule type" value="Genomic_DNA"/>
</dbReference>
<evidence type="ECO:0000256" key="3">
    <source>
        <dbReference type="ARBA" id="ARBA00023274"/>
    </source>
</evidence>
<dbReference type="GO" id="GO:0005840">
    <property type="term" value="C:ribosome"/>
    <property type="evidence" value="ECO:0007669"/>
    <property type="project" value="UniProtKB-KW"/>
</dbReference>
<dbReference type="PANTHER" id="PTHR11502">
    <property type="entry name" value="40S RIBOSOMAL PROTEIN S6"/>
    <property type="match status" value="1"/>
</dbReference>
<accession>A0A830F118</accession>
<dbReference type="OrthoDB" id="7793at2157"/>
<sequence length="134" mass="13887">MATFNVVVADPAEGTAHAVEIEGQDANRFIGREIGDEVDGGAVGLTGCTLEITGGSDEAGRPMRPGVAGSGLDDVLATGGVGYNPDRDGERRRISVRGREVSDATVQINVKVVETGEQSVAELLSEGEESEDDE</sequence>
<protein>
    <recommendedName>
        <fullName evidence="4">Small ribosomal subunit protein eS6</fullName>
    </recommendedName>
</protein>
<reference evidence="6 7" key="1">
    <citation type="journal article" date="2019" name="Int. J. Syst. Evol. Microbiol.">
        <title>The Global Catalogue of Microorganisms (GCM) 10K type strain sequencing project: providing services to taxonomists for standard genome sequencing and annotation.</title>
        <authorList>
            <consortium name="The Broad Institute Genomics Platform"/>
            <consortium name="The Broad Institute Genome Sequencing Center for Infectious Disease"/>
            <person name="Wu L."/>
            <person name="Ma J."/>
        </authorList>
    </citation>
    <scope>NUCLEOTIDE SEQUENCE [LARGE SCALE GENOMIC DNA]</scope>
    <source>
        <strain evidence="6 7">JCM 19585</strain>
    </source>
</reference>
<dbReference type="Pfam" id="PF01092">
    <property type="entry name" value="Ribosomal_S6e"/>
    <property type="match status" value="1"/>
</dbReference>
<name>A0A830F118_9EURY</name>
<dbReference type="GO" id="GO:0003735">
    <property type="term" value="F:structural constituent of ribosome"/>
    <property type="evidence" value="ECO:0007669"/>
    <property type="project" value="InterPro"/>
</dbReference>